<gene>
    <name evidence="2" type="ORF">EZH22_15855</name>
</gene>
<reference evidence="2 3" key="1">
    <citation type="submission" date="2020-10" db="EMBL/GenBank/DDBJ databases">
        <title>Degradation of 1,4-Dioxane by Xanthobacter sp. YN2, via a Novel Group-2 Soluble Di-Iron Monooxygenase.</title>
        <authorList>
            <person name="Ma F."/>
            <person name="Wang Y."/>
            <person name="Yang J."/>
            <person name="Guo H."/>
            <person name="Su D."/>
            <person name="Yu L."/>
        </authorList>
    </citation>
    <scope>NUCLEOTIDE SEQUENCE [LARGE SCALE GENOMIC DNA]</scope>
    <source>
        <strain evidence="2 3">YN2</strain>
    </source>
</reference>
<dbReference type="SUPFAM" id="SSF52218">
    <property type="entry name" value="Flavoproteins"/>
    <property type="match status" value="1"/>
</dbReference>
<evidence type="ECO:0000259" key="1">
    <source>
        <dbReference type="Pfam" id="PF03358"/>
    </source>
</evidence>
<dbReference type="AlphaFoldDB" id="A0A974PK22"/>
<organism evidence="2 3">
    <name type="scientific">Xanthobacter dioxanivorans</name>
    <dbReference type="NCBI Taxonomy" id="2528964"/>
    <lineage>
        <taxon>Bacteria</taxon>
        <taxon>Pseudomonadati</taxon>
        <taxon>Pseudomonadota</taxon>
        <taxon>Alphaproteobacteria</taxon>
        <taxon>Hyphomicrobiales</taxon>
        <taxon>Xanthobacteraceae</taxon>
        <taxon>Xanthobacter</taxon>
    </lineage>
</organism>
<accession>A0A974PK22</accession>
<dbReference type="Pfam" id="PF03358">
    <property type="entry name" value="FMN_red"/>
    <property type="match status" value="1"/>
</dbReference>
<name>A0A974PK22_9HYPH</name>
<dbReference type="EMBL" id="CP063362">
    <property type="protein sequence ID" value="QRG04651.1"/>
    <property type="molecule type" value="Genomic_DNA"/>
</dbReference>
<sequence length="201" mass="20766">MIGHPKYIMGIGGTLRINSSTELAVRRVLKHASDLGAKTEMFAGADLAFPFYDPSAALPAAASPLISALRRADAVVIGSPGYHGSVSGLIKNALDYVEATAGDALPYFTGRPVACLATGAGWQGANTTLGVLRSIVHALRGWPTPLGAALNSQVKLFTVEGECLLPEVDSQLQIMAGQLMEFQGAPRAPLPAPAKGGSVMA</sequence>
<dbReference type="GO" id="GO:0016491">
    <property type="term" value="F:oxidoreductase activity"/>
    <property type="evidence" value="ECO:0007669"/>
    <property type="project" value="InterPro"/>
</dbReference>
<evidence type="ECO:0000313" key="2">
    <source>
        <dbReference type="EMBL" id="QRG04651.1"/>
    </source>
</evidence>
<dbReference type="KEGG" id="xdi:EZH22_15855"/>
<proteinExistence type="predicted"/>
<protein>
    <submittedName>
        <fullName evidence="2">NAD(P)H-dependent oxidoreductase</fullName>
    </submittedName>
</protein>
<evidence type="ECO:0000313" key="3">
    <source>
        <dbReference type="Proteomes" id="UP000596427"/>
    </source>
</evidence>
<dbReference type="InterPro" id="IPR029039">
    <property type="entry name" value="Flavoprotein-like_sf"/>
</dbReference>
<dbReference type="Proteomes" id="UP000596427">
    <property type="component" value="Chromosome"/>
</dbReference>
<dbReference type="RefSeq" id="WP_203191529.1">
    <property type="nucleotide sequence ID" value="NZ_CP063362.1"/>
</dbReference>
<dbReference type="Gene3D" id="3.40.50.360">
    <property type="match status" value="1"/>
</dbReference>
<dbReference type="InterPro" id="IPR005025">
    <property type="entry name" value="FMN_Rdtase-like_dom"/>
</dbReference>
<keyword evidence="3" id="KW-1185">Reference proteome</keyword>
<feature type="domain" description="NADPH-dependent FMN reductase-like" evidence="1">
    <location>
        <begin position="8"/>
        <end position="147"/>
    </location>
</feature>